<dbReference type="Pfam" id="PF00226">
    <property type="entry name" value="DnaJ"/>
    <property type="match status" value="1"/>
</dbReference>
<accession>A0AAV6S0D6</accession>
<protein>
    <recommendedName>
        <fullName evidence="2">J domain-containing protein</fullName>
    </recommendedName>
</protein>
<dbReference type="SMART" id="SM00271">
    <property type="entry name" value="DnaJ"/>
    <property type="match status" value="1"/>
</dbReference>
<dbReference type="EMBL" id="JAGKHQ010000008">
    <property type="protein sequence ID" value="KAG7511182.1"/>
    <property type="molecule type" value="Genomic_DNA"/>
</dbReference>
<sequence length="337" mass="38326">MAEVRFCFGRGAHGFAHKLFKRDLLRRVNEHGKSAINNSPLSVGLLTGYSKNCERSEVANAAHRVTPGYVSVTPVPDAGDDAWDKENIANYDVYRGLKVYSLDKNTRVPTAGVNPPQCWRTAKCRRTWRTFSPYRQRVSYGHRHCVFIREYSNNNTRAEPLHKTKTGYYDILEVLPSATQTQIKTAYYKQSFAYHPDRNAGSEGATVRFSEINEAYTVLGNKALRRKYDRGLLGLADLVAPGKRSSSRDGGAGSSAKEHTVTRRSVVGTDTRESVFDFDKFFKSYYSEQLQRERELQARREKRLKEKSEASENTFDKMEVWAGLMLAMAALFIFCLK</sequence>
<dbReference type="CDD" id="cd06257">
    <property type="entry name" value="DnaJ"/>
    <property type="match status" value="1"/>
</dbReference>
<dbReference type="PANTHER" id="PTHR44873:SF1">
    <property type="entry name" value="DNAJ HOMOLOG SUBFAMILY C MEMBER 30, MITOCHONDRIAL"/>
    <property type="match status" value="1"/>
</dbReference>
<organism evidence="3 4">
    <name type="scientific">Solea senegalensis</name>
    <name type="common">Senegalese sole</name>
    <dbReference type="NCBI Taxonomy" id="28829"/>
    <lineage>
        <taxon>Eukaryota</taxon>
        <taxon>Metazoa</taxon>
        <taxon>Chordata</taxon>
        <taxon>Craniata</taxon>
        <taxon>Vertebrata</taxon>
        <taxon>Euteleostomi</taxon>
        <taxon>Actinopterygii</taxon>
        <taxon>Neopterygii</taxon>
        <taxon>Teleostei</taxon>
        <taxon>Neoteleostei</taxon>
        <taxon>Acanthomorphata</taxon>
        <taxon>Carangaria</taxon>
        <taxon>Pleuronectiformes</taxon>
        <taxon>Pleuronectoidei</taxon>
        <taxon>Soleidae</taxon>
        <taxon>Solea</taxon>
    </lineage>
</organism>
<dbReference type="PANTHER" id="PTHR44873">
    <property type="entry name" value="DNAJ HOMOLOG SUBFAMILY C MEMBER 30, MITOCHONDRIAL"/>
    <property type="match status" value="1"/>
</dbReference>
<feature type="region of interest" description="Disordered" evidence="1">
    <location>
        <begin position="242"/>
        <end position="264"/>
    </location>
</feature>
<reference evidence="3 4" key="1">
    <citation type="journal article" date="2021" name="Sci. Rep.">
        <title>Chromosome anchoring in Senegalese sole (Solea senegalensis) reveals sex-associated markers and genome rearrangements in flatfish.</title>
        <authorList>
            <person name="Guerrero-Cozar I."/>
            <person name="Gomez-Garrido J."/>
            <person name="Berbel C."/>
            <person name="Martinez-Blanch J.F."/>
            <person name="Alioto T."/>
            <person name="Claros M.G."/>
            <person name="Gagnaire P.A."/>
            <person name="Manchado M."/>
        </authorList>
    </citation>
    <scope>NUCLEOTIDE SEQUENCE [LARGE SCALE GENOMIC DNA]</scope>
    <source>
        <strain evidence="3">Sse05_10M</strain>
    </source>
</reference>
<evidence type="ECO:0000259" key="2">
    <source>
        <dbReference type="PROSITE" id="PS50076"/>
    </source>
</evidence>
<dbReference type="EMBL" id="JAGKHQ010000008">
    <property type="protein sequence ID" value="KAG7511181.1"/>
    <property type="molecule type" value="Genomic_DNA"/>
</dbReference>
<dbReference type="Proteomes" id="UP000693946">
    <property type="component" value="Linkage Group LG16"/>
</dbReference>
<evidence type="ECO:0000313" key="4">
    <source>
        <dbReference type="Proteomes" id="UP000693946"/>
    </source>
</evidence>
<dbReference type="PROSITE" id="PS50076">
    <property type="entry name" value="DNAJ_2"/>
    <property type="match status" value="1"/>
</dbReference>
<keyword evidence="4" id="KW-1185">Reference proteome</keyword>
<name>A0AAV6S0D6_SOLSE</name>
<evidence type="ECO:0000313" key="3">
    <source>
        <dbReference type="EMBL" id="KAG7511181.1"/>
    </source>
</evidence>
<dbReference type="InterPro" id="IPR053025">
    <property type="entry name" value="Mito_ATP_Synthase-Asso"/>
</dbReference>
<reference evidence="3" key="2">
    <citation type="submission" date="2021-03" db="EMBL/GenBank/DDBJ databases">
        <authorList>
            <person name="Guerrero-Cozar I."/>
            <person name="Gomez-Garrido J."/>
            <person name="Berbel C."/>
            <person name="Martinez-Blanch J.F."/>
            <person name="Alioto T."/>
            <person name="Claros M.G."/>
            <person name="Gagnaire P.A."/>
            <person name="Manchado M."/>
        </authorList>
    </citation>
    <scope>NUCLEOTIDE SEQUENCE</scope>
    <source>
        <strain evidence="3">Sse05_10M</strain>
        <tissue evidence="3">Blood</tissue>
    </source>
</reference>
<comment type="caution">
    <text evidence="3">The sequence shown here is derived from an EMBL/GenBank/DDBJ whole genome shotgun (WGS) entry which is preliminary data.</text>
</comment>
<dbReference type="AlphaFoldDB" id="A0AAV6S0D6"/>
<feature type="domain" description="J" evidence="2">
    <location>
        <begin position="167"/>
        <end position="232"/>
    </location>
</feature>
<dbReference type="InterPro" id="IPR001623">
    <property type="entry name" value="DnaJ_domain"/>
</dbReference>
<evidence type="ECO:0000256" key="1">
    <source>
        <dbReference type="SAM" id="MobiDB-lite"/>
    </source>
</evidence>
<gene>
    <name evidence="3" type="ORF">JOB18_042761</name>
</gene>
<proteinExistence type="predicted"/>